<keyword evidence="3" id="KW-1185">Reference proteome</keyword>
<dbReference type="InterPro" id="IPR021503">
    <property type="entry name" value="DUF3110"/>
</dbReference>
<evidence type="ECO:0000313" key="2">
    <source>
        <dbReference type="EMBL" id="KAA8493849.1"/>
    </source>
</evidence>
<accession>A0A5J4YQV9</accession>
<dbReference type="Pfam" id="PF11360">
    <property type="entry name" value="DUF3110"/>
    <property type="match status" value="1"/>
</dbReference>
<evidence type="ECO:0000313" key="3">
    <source>
        <dbReference type="Proteomes" id="UP000324585"/>
    </source>
</evidence>
<evidence type="ECO:0000256" key="1">
    <source>
        <dbReference type="SAM" id="MobiDB-lite"/>
    </source>
</evidence>
<protein>
    <submittedName>
        <fullName evidence="2">Uncharacterized protein</fullName>
    </submittedName>
</protein>
<gene>
    <name evidence="2" type="ORF">FVE85_4986</name>
</gene>
<feature type="region of interest" description="Disordered" evidence="1">
    <location>
        <begin position="1"/>
        <end position="95"/>
    </location>
</feature>
<reference evidence="3" key="1">
    <citation type="journal article" date="2019" name="Nat. Commun.">
        <title>Expansion of phycobilisome linker gene families in mesophilic red algae.</title>
        <authorList>
            <person name="Lee J."/>
            <person name="Kim D."/>
            <person name="Bhattacharya D."/>
            <person name="Yoon H.S."/>
        </authorList>
    </citation>
    <scope>NUCLEOTIDE SEQUENCE [LARGE SCALE GENOMIC DNA]</scope>
    <source>
        <strain evidence="3">CCMP 1328</strain>
    </source>
</reference>
<organism evidence="2 3">
    <name type="scientific">Porphyridium purpureum</name>
    <name type="common">Red alga</name>
    <name type="synonym">Porphyridium cruentum</name>
    <dbReference type="NCBI Taxonomy" id="35688"/>
    <lineage>
        <taxon>Eukaryota</taxon>
        <taxon>Rhodophyta</taxon>
        <taxon>Bangiophyceae</taxon>
        <taxon>Porphyridiales</taxon>
        <taxon>Porphyridiaceae</taxon>
        <taxon>Porphyridium</taxon>
    </lineage>
</organism>
<dbReference type="AlphaFoldDB" id="A0A5J4YQV9"/>
<dbReference type="Proteomes" id="UP000324585">
    <property type="component" value="Unassembled WGS sequence"/>
</dbReference>
<sequence>MGSMCAESRAAGAGAAFVGSGAGGAWERGGVHARRRRRAQCGVVAPLRAVAGREHDGGETRGEEGEDSQEQKQLTHHQRVRRWQQNAKQDWKGARADTPVVDESLRERIARSKQREELLKSVHALRRMIEASGPMLEGRAQKQNVDARLGRADGVPMHVNSVWIIRGSWTDPQDYFSMKVHDHILVLAFESKQDARRMFDHLVAQELLPSTADLAEVDLDRVCSYCTTKMLTLGFVQDGGLRVTGSKERAETPDSDHDRARRGGENDPNDSDRSGPGSVRQQQQQQQQQQKPVGQTETAMRLERLLSQETDVEQLPNEDE</sequence>
<feature type="compositionally biased region" description="Basic and acidic residues" evidence="1">
    <location>
        <begin position="51"/>
        <end position="63"/>
    </location>
</feature>
<feature type="compositionally biased region" description="Low complexity" evidence="1">
    <location>
        <begin position="10"/>
        <end position="19"/>
    </location>
</feature>
<feature type="compositionally biased region" description="Basic and acidic residues" evidence="1">
    <location>
        <begin position="245"/>
        <end position="273"/>
    </location>
</feature>
<feature type="region of interest" description="Disordered" evidence="1">
    <location>
        <begin position="244"/>
        <end position="320"/>
    </location>
</feature>
<proteinExistence type="predicted"/>
<comment type="caution">
    <text evidence="2">The sequence shown here is derived from an EMBL/GenBank/DDBJ whole genome shotgun (WGS) entry which is preliminary data.</text>
</comment>
<feature type="compositionally biased region" description="Low complexity" evidence="1">
    <location>
        <begin position="281"/>
        <end position="290"/>
    </location>
</feature>
<feature type="compositionally biased region" description="Acidic residues" evidence="1">
    <location>
        <begin position="310"/>
        <end position="320"/>
    </location>
</feature>
<name>A0A5J4YQV9_PORPP</name>
<dbReference type="EMBL" id="VRMN01000006">
    <property type="protein sequence ID" value="KAA8493849.1"/>
    <property type="molecule type" value="Genomic_DNA"/>
</dbReference>